<keyword evidence="7" id="KW-0812">Transmembrane</keyword>
<dbReference type="InterPro" id="IPR036525">
    <property type="entry name" value="Tubulin/FtsZ_GTPase_sf"/>
</dbReference>
<dbReference type="SMART" id="SM00864">
    <property type="entry name" value="Tubulin"/>
    <property type="match status" value="1"/>
</dbReference>
<feature type="binding site" evidence="4">
    <location>
        <position position="195"/>
    </location>
    <ligand>
        <name>GTP</name>
        <dbReference type="ChEBI" id="CHEBI:37565"/>
    </ligand>
</feature>
<evidence type="ECO:0000313" key="11">
    <source>
        <dbReference type="Proteomes" id="UP000257323"/>
    </source>
</evidence>
<accession>A0A3E2BLB7</accession>
<feature type="binding site" evidence="4">
    <location>
        <begin position="29"/>
        <end position="33"/>
    </location>
    <ligand>
        <name>GTP</name>
        <dbReference type="ChEBI" id="CHEBI:37565"/>
    </ligand>
</feature>
<dbReference type="PROSITE" id="PS01135">
    <property type="entry name" value="FTSZ_2"/>
    <property type="match status" value="1"/>
</dbReference>
<feature type="domain" description="Tubulin/FtsZ 2-layer sandwich" evidence="9">
    <location>
        <begin position="215"/>
        <end position="333"/>
    </location>
</feature>
<dbReference type="GO" id="GO:0005525">
    <property type="term" value="F:GTP binding"/>
    <property type="evidence" value="ECO:0007669"/>
    <property type="project" value="UniProtKB-UniRule"/>
</dbReference>
<dbReference type="InterPro" id="IPR037103">
    <property type="entry name" value="Tubulin/FtsZ-like_C"/>
</dbReference>
<name>A0A3E2BLB7_9BACT</name>
<keyword evidence="3 4" id="KW-0342">GTP-binding</keyword>
<feature type="domain" description="Tubulin/FtsZ GTPase" evidence="8">
    <location>
        <begin position="21"/>
        <end position="213"/>
    </location>
</feature>
<dbReference type="PROSITE" id="PS01134">
    <property type="entry name" value="FTSZ_1"/>
    <property type="match status" value="1"/>
</dbReference>
<evidence type="ECO:0000313" key="10">
    <source>
        <dbReference type="EMBL" id="RFT15427.1"/>
    </source>
</evidence>
<dbReference type="NCBIfam" id="TIGR00065">
    <property type="entry name" value="ftsZ"/>
    <property type="match status" value="1"/>
</dbReference>
<dbReference type="PANTHER" id="PTHR30314:SF3">
    <property type="entry name" value="MITOCHONDRIAL DIVISION PROTEIN FSZA"/>
    <property type="match status" value="1"/>
</dbReference>
<evidence type="ECO:0000256" key="2">
    <source>
        <dbReference type="ARBA" id="ARBA00022741"/>
    </source>
</evidence>
<evidence type="ECO:0000256" key="3">
    <source>
        <dbReference type="ARBA" id="ARBA00023134"/>
    </source>
</evidence>
<comment type="function">
    <text evidence="4 6">Essential cell division protein that forms a contractile ring structure (Z ring) at the future cell division site. The regulation of the ring assembly controls the timing and the location of cell division. One of the functions of the FtsZ ring is to recruit other cell division proteins to the septum to produce a new cell wall between the dividing cells. Binds GTP and shows GTPase activity.</text>
</comment>
<evidence type="ECO:0000256" key="7">
    <source>
        <dbReference type="SAM" id="Phobius"/>
    </source>
</evidence>
<dbReference type="Gene3D" id="3.40.50.1440">
    <property type="entry name" value="Tubulin/FtsZ, GTPase domain"/>
    <property type="match status" value="1"/>
</dbReference>
<keyword evidence="4 6" id="KW-0717">Septation</keyword>
<keyword evidence="4" id="KW-0963">Cytoplasm</keyword>
<comment type="similarity">
    <text evidence="1 4 6">Belongs to the FtsZ family.</text>
</comment>
<protein>
    <recommendedName>
        <fullName evidence="4 5">Cell division protein FtsZ</fullName>
    </recommendedName>
</protein>
<reference evidence="10 11" key="1">
    <citation type="submission" date="2018-08" db="EMBL/GenBank/DDBJ databases">
        <title>Genome analysis of the thermophilic bacterium of the candidate phylum Aminicenantes from deep subsurface aquifer revealed its physiology and ecological role.</title>
        <authorList>
            <person name="Kadnikov V.V."/>
            <person name="Mardanov A.V."/>
            <person name="Beletsky A.V."/>
            <person name="Karnachuk O.V."/>
            <person name="Ravin N.V."/>
        </authorList>
    </citation>
    <scope>NUCLEOTIDE SEQUENCE [LARGE SCALE GENOMIC DNA]</scope>
    <source>
        <strain evidence="10">BY38</strain>
    </source>
</reference>
<dbReference type="Proteomes" id="UP000257323">
    <property type="component" value="Unassembled WGS sequence"/>
</dbReference>
<dbReference type="CDD" id="cd02201">
    <property type="entry name" value="FtsZ_type1"/>
    <property type="match status" value="1"/>
</dbReference>
<feature type="binding site" evidence="4">
    <location>
        <begin position="116"/>
        <end position="118"/>
    </location>
    <ligand>
        <name>GTP</name>
        <dbReference type="ChEBI" id="CHEBI:37565"/>
    </ligand>
</feature>
<dbReference type="InterPro" id="IPR024757">
    <property type="entry name" value="FtsZ_C"/>
</dbReference>
<dbReference type="GO" id="GO:0032153">
    <property type="term" value="C:cell division site"/>
    <property type="evidence" value="ECO:0007669"/>
    <property type="project" value="UniProtKB-UniRule"/>
</dbReference>
<dbReference type="InterPro" id="IPR018316">
    <property type="entry name" value="Tubulin/FtsZ_2-layer-sand-dom"/>
</dbReference>
<dbReference type="SUPFAM" id="SSF55307">
    <property type="entry name" value="Tubulin C-terminal domain-like"/>
    <property type="match status" value="1"/>
</dbReference>
<dbReference type="InterPro" id="IPR000158">
    <property type="entry name" value="Cell_div_FtsZ"/>
</dbReference>
<dbReference type="PANTHER" id="PTHR30314">
    <property type="entry name" value="CELL DIVISION PROTEIN FTSZ-RELATED"/>
    <property type="match status" value="1"/>
</dbReference>
<dbReference type="EMBL" id="QUAH01000009">
    <property type="protein sequence ID" value="RFT15427.1"/>
    <property type="molecule type" value="Genomic_DNA"/>
</dbReference>
<comment type="subcellular location">
    <subcellularLocation>
        <location evidence="4">Cytoplasm</location>
    </subcellularLocation>
    <text evidence="4">Assembles at midcell at the inner surface of the cytoplasmic membrane.</text>
</comment>
<dbReference type="Gene3D" id="3.30.1330.20">
    <property type="entry name" value="Tubulin/FtsZ, C-terminal domain"/>
    <property type="match status" value="1"/>
</dbReference>
<keyword evidence="2 4" id="KW-0547">Nucleotide-binding</keyword>
<feature type="binding site" evidence="4">
    <location>
        <position position="147"/>
    </location>
    <ligand>
        <name>GTP</name>
        <dbReference type="ChEBI" id="CHEBI:37565"/>
    </ligand>
</feature>
<evidence type="ECO:0000256" key="6">
    <source>
        <dbReference type="RuleBase" id="RU000631"/>
    </source>
</evidence>
<evidence type="ECO:0000256" key="1">
    <source>
        <dbReference type="ARBA" id="ARBA00009690"/>
    </source>
</evidence>
<sequence length="407" mass="43250">MRDDFGNKIKFHLAEENPGAKIKVIGIGGGGGNAVNRMIESGIEGVEFIAINTDRQALNNNRAHLKVQIGTKLTKGLGSGGDPEVGRQAAEEDTERLAEILEGADMVFLTAGLGGGTGTGATPVIANLASGMGLLVIAIVTMPFAFEGRIRAKKAEEGLQELKSVVDTVIAIPNQRLIDTVNLDTTIPEAFRMADDVLRQAAQGISDLITRPGLINLDFADVKSIMKGMGMAFMGTGIASGENRAVEAAQKAISSPLLIDTSIEGARGVLINITGGKDMTLHEVSKASDLITSLADPEANIIFGTVLDEEVRETIKVTVIATGFDRKKPRTATPEIIRRPASNPQTQTSVMVKGDTPPYLFEPKGGQAAPAIMDPAPSEIDWNELNTPAFIRKTKQSSMRKTPNDLR</sequence>
<feature type="binding site" evidence="4">
    <location>
        <position position="151"/>
    </location>
    <ligand>
        <name>GTP</name>
        <dbReference type="ChEBI" id="CHEBI:37565"/>
    </ligand>
</feature>
<dbReference type="PRINTS" id="PR00423">
    <property type="entry name" value="CELLDVISFTSZ"/>
</dbReference>
<keyword evidence="4 6" id="KW-0132">Cell division</keyword>
<keyword evidence="7" id="KW-0472">Membrane</keyword>
<dbReference type="InterPro" id="IPR045061">
    <property type="entry name" value="FtsZ/CetZ"/>
</dbReference>
<comment type="caution">
    <text evidence="10">The sequence shown here is derived from an EMBL/GenBank/DDBJ whole genome shotgun (WGS) entry which is preliminary data.</text>
</comment>
<keyword evidence="4 6" id="KW-0131">Cell cycle</keyword>
<evidence type="ECO:0000256" key="4">
    <source>
        <dbReference type="HAMAP-Rule" id="MF_00909"/>
    </source>
</evidence>
<feature type="transmembrane region" description="Helical" evidence="7">
    <location>
        <begin position="124"/>
        <end position="146"/>
    </location>
</feature>
<dbReference type="SUPFAM" id="SSF52490">
    <property type="entry name" value="Tubulin nucleotide-binding domain-like"/>
    <property type="match status" value="1"/>
</dbReference>
<dbReference type="InterPro" id="IPR003008">
    <property type="entry name" value="Tubulin_FtsZ_GTPase"/>
</dbReference>
<dbReference type="FunFam" id="3.40.50.1440:FF:000001">
    <property type="entry name" value="Cell division protein FtsZ"/>
    <property type="match status" value="1"/>
</dbReference>
<dbReference type="GO" id="GO:0003924">
    <property type="term" value="F:GTPase activity"/>
    <property type="evidence" value="ECO:0007669"/>
    <property type="project" value="UniProtKB-UniRule"/>
</dbReference>
<evidence type="ECO:0000259" key="9">
    <source>
        <dbReference type="SMART" id="SM00865"/>
    </source>
</evidence>
<organism evidence="10 11">
    <name type="scientific">Candidatus Saccharicenans subterraneus</name>
    <dbReference type="NCBI Taxonomy" id="2508984"/>
    <lineage>
        <taxon>Bacteria</taxon>
        <taxon>Candidatus Aminicenantota</taxon>
        <taxon>Candidatus Aminicenantia</taxon>
        <taxon>Candidatus Aminicenantales</taxon>
        <taxon>Candidatus Saccharicenantaceae</taxon>
        <taxon>Candidatus Saccharicenans</taxon>
    </lineage>
</organism>
<comment type="subunit">
    <text evidence="4">Homodimer. Polymerizes to form a dynamic ring structure in a strictly GTP-dependent manner. Interacts directly with several other division proteins.</text>
</comment>
<proteinExistence type="inferred from homology"/>
<dbReference type="SMART" id="SM00865">
    <property type="entry name" value="Tubulin_C"/>
    <property type="match status" value="1"/>
</dbReference>
<dbReference type="Pfam" id="PF00091">
    <property type="entry name" value="Tubulin"/>
    <property type="match status" value="1"/>
</dbReference>
<dbReference type="Pfam" id="PF12327">
    <property type="entry name" value="FtsZ_C"/>
    <property type="match status" value="1"/>
</dbReference>
<dbReference type="AlphaFoldDB" id="A0A3E2BLB7"/>
<dbReference type="HAMAP" id="MF_00909">
    <property type="entry name" value="FtsZ"/>
    <property type="match status" value="1"/>
</dbReference>
<gene>
    <name evidence="4" type="primary">ftsZ</name>
    <name evidence="10" type="ORF">OP8BY_0317</name>
</gene>
<dbReference type="InterPro" id="IPR020805">
    <property type="entry name" value="Cell_div_FtsZ_CS"/>
</dbReference>
<keyword evidence="7" id="KW-1133">Transmembrane helix</keyword>
<evidence type="ECO:0000256" key="5">
    <source>
        <dbReference type="NCBIfam" id="TIGR00065"/>
    </source>
</evidence>
<dbReference type="InterPro" id="IPR008280">
    <property type="entry name" value="Tub_FtsZ_C"/>
</dbReference>
<dbReference type="GO" id="GO:0005737">
    <property type="term" value="C:cytoplasm"/>
    <property type="evidence" value="ECO:0007669"/>
    <property type="project" value="UniProtKB-SubCell"/>
</dbReference>
<evidence type="ECO:0000259" key="8">
    <source>
        <dbReference type="SMART" id="SM00864"/>
    </source>
</evidence>
<dbReference type="GO" id="GO:0051258">
    <property type="term" value="P:protein polymerization"/>
    <property type="evidence" value="ECO:0007669"/>
    <property type="project" value="UniProtKB-UniRule"/>
</dbReference>
<dbReference type="GO" id="GO:0043093">
    <property type="term" value="P:FtsZ-dependent cytokinesis"/>
    <property type="evidence" value="ECO:0007669"/>
    <property type="project" value="UniProtKB-UniRule"/>
</dbReference>
<dbReference type="GO" id="GO:0000917">
    <property type="term" value="P:division septum assembly"/>
    <property type="evidence" value="ECO:0007669"/>
    <property type="project" value="UniProtKB-KW"/>
</dbReference>